<accession>A0A4Z2HG25</accession>
<feature type="region of interest" description="Disordered" evidence="1">
    <location>
        <begin position="1"/>
        <end position="34"/>
    </location>
</feature>
<gene>
    <name evidence="2" type="ORF">EYF80_024918</name>
</gene>
<protein>
    <submittedName>
        <fullName evidence="2">Uncharacterized protein</fullName>
    </submittedName>
</protein>
<evidence type="ECO:0000313" key="3">
    <source>
        <dbReference type="Proteomes" id="UP000314294"/>
    </source>
</evidence>
<dbReference type="EMBL" id="SRLO01000245">
    <property type="protein sequence ID" value="TNN64827.1"/>
    <property type="molecule type" value="Genomic_DNA"/>
</dbReference>
<proteinExistence type="predicted"/>
<dbReference type="AlphaFoldDB" id="A0A4Z2HG25"/>
<organism evidence="2 3">
    <name type="scientific">Liparis tanakae</name>
    <name type="common">Tanaka's snailfish</name>
    <dbReference type="NCBI Taxonomy" id="230148"/>
    <lineage>
        <taxon>Eukaryota</taxon>
        <taxon>Metazoa</taxon>
        <taxon>Chordata</taxon>
        <taxon>Craniata</taxon>
        <taxon>Vertebrata</taxon>
        <taxon>Euteleostomi</taxon>
        <taxon>Actinopterygii</taxon>
        <taxon>Neopterygii</taxon>
        <taxon>Teleostei</taxon>
        <taxon>Neoteleostei</taxon>
        <taxon>Acanthomorphata</taxon>
        <taxon>Eupercaria</taxon>
        <taxon>Perciformes</taxon>
        <taxon>Cottioidei</taxon>
        <taxon>Cottales</taxon>
        <taxon>Liparidae</taxon>
        <taxon>Liparis</taxon>
    </lineage>
</organism>
<name>A0A4Z2HG25_9TELE</name>
<keyword evidence="3" id="KW-1185">Reference proteome</keyword>
<comment type="caution">
    <text evidence="2">The sequence shown here is derived from an EMBL/GenBank/DDBJ whole genome shotgun (WGS) entry which is preliminary data.</text>
</comment>
<evidence type="ECO:0000256" key="1">
    <source>
        <dbReference type="SAM" id="MobiDB-lite"/>
    </source>
</evidence>
<dbReference type="Proteomes" id="UP000314294">
    <property type="component" value="Unassembled WGS sequence"/>
</dbReference>
<reference evidence="2 3" key="1">
    <citation type="submission" date="2019-03" db="EMBL/GenBank/DDBJ databases">
        <title>First draft genome of Liparis tanakae, snailfish: a comprehensive survey of snailfish specific genes.</title>
        <authorList>
            <person name="Kim W."/>
            <person name="Song I."/>
            <person name="Jeong J.-H."/>
            <person name="Kim D."/>
            <person name="Kim S."/>
            <person name="Ryu S."/>
            <person name="Song J.Y."/>
            <person name="Lee S.K."/>
        </authorList>
    </citation>
    <scope>NUCLEOTIDE SEQUENCE [LARGE SCALE GENOMIC DNA]</scope>
    <source>
        <tissue evidence="2">Muscle</tissue>
    </source>
</reference>
<evidence type="ECO:0000313" key="2">
    <source>
        <dbReference type="EMBL" id="TNN64827.1"/>
    </source>
</evidence>
<sequence length="83" mass="9223">MEAVRTAAHPQSSADDHTDDESGQQRAQGEGKECVRFARSRDSIRSSSVFHAALQRDAHVPEQLLLPLRRRSGITAGRWLNSL</sequence>